<dbReference type="PANTHER" id="PTHR46082:SF6">
    <property type="entry name" value="AAA+ ATPASE DOMAIN-CONTAINING PROTEIN-RELATED"/>
    <property type="match status" value="1"/>
</dbReference>
<evidence type="ECO:0000259" key="3">
    <source>
        <dbReference type="PROSITE" id="PS50837"/>
    </source>
</evidence>
<accession>A0A1V6SX46</accession>
<dbReference type="InterPro" id="IPR035994">
    <property type="entry name" value="Nucleoside_phosphorylase_sf"/>
</dbReference>
<evidence type="ECO:0000256" key="2">
    <source>
        <dbReference type="PROSITE-ProRule" id="PRU00221"/>
    </source>
</evidence>
<feature type="domain" description="NACHT" evidence="3">
    <location>
        <begin position="384"/>
        <end position="545"/>
    </location>
</feature>
<dbReference type="STRING" id="303698.A0A1V6SX46"/>
<dbReference type="Gene3D" id="3.40.50.1580">
    <property type="entry name" value="Nucleoside phosphorylase domain"/>
    <property type="match status" value="1"/>
</dbReference>
<dbReference type="PROSITE" id="PS50082">
    <property type="entry name" value="WD_REPEATS_2"/>
    <property type="match status" value="3"/>
</dbReference>
<evidence type="ECO:0000313" key="4">
    <source>
        <dbReference type="EMBL" id="OQE18585.1"/>
    </source>
</evidence>
<name>A0A1V6SX46_9EURO</name>
<dbReference type="OrthoDB" id="1658288at2759"/>
<dbReference type="Pfam" id="PF00400">
    <property type="entry name" value="WD40"/>
    <property type="match status" value="4"/>
</dbReference>
<dbReference type="EMBL" id="MLKD01000017">
    <property type="protein sequence ID" value="OQE18585.1"/>
    <property type="molecule type" value="Genomic_DNA"/>
</dbReference>
<dbReference type="GO" id="GO:0003824">
    <property type="term" value="F:catalytic activity"/>
    <property type="evidence" value="ECO:0007669"/>
    <property type="project" value="InterPro"/>
</dbReference>
<dbReference type="InterPro" id="IPR027417">
    <property type="entry name" value="P-loop_NTPase"/>
</dbReference>
<dbReference type="InterPro" id="IPR000845">
    <property type="entry name" value="Nucleoside_phosphorylase_d"/>
</dbReference>
<gene>
    <name evidence="4" type="ORF">PENSTE_c017G04407</name>
</gene>
<dbReference type="SMART" id="SM00320">
    <property type="entry name" value="WD40"/>
    <property type="match status" value="9"/>
</dbReference>
<dbReference type="InterPro" id="IPR015943">
    <property type="entry name" value="WD40/YVTN_repeat-like_dom_sf"/>
</dbReference>
<keyword evidence="2" id="KW-0853">WD repeat</keyword>
<dbReference type="InterPro" id="IPR056884">
    <property type="entry name" value="NPHP3-like_N"/>
</dbReference>
<dbReference type="Proteomes" id="UP000191285">
    <property type="component" value="Unassembled WGS sequence"/>
</dbReference>
<reference evidence="5" key="1">
    <citation type="journal article" date="2017" name="Nat. Microbiol.">
        <title>Global analysis of biosynthetic gene clusters reveals vast potential of secondary metabolite production in Penicillium species.</title>
        <authorList>
            <person name="Nielsen J.C."/>
            <person name="Grijseels S."/>
            <person name="Prigent S."/>
            <person name="Ji B."/>
            <person name="Dainat J."/>
            <person name="Nielsen K.F."/>
            <person name="Frisvad J.C."/>
            <person name="Workman M."/>
            <person name="Nielsen J."/>
        </authorList>
    </citation>
    <scope>NUCLEOTIDE SEQUENCE [LARGE SCALE GENOMIC DNA]</scope>
    <source>
        <strain evidence="5">IBT 24891</strain>
    </source>
</reference>
<feature type="repeat" description="WD" evidence="2">
    <location>
        <begin position="923"/>
        <end position="964"/>
    </location>
</feature>
<keyword evidence="1" id="KW-0677">Repeat</keyword>
<dbReference type="PROSITE" id="PS50294">
    <property type="entry name" value="WD_REPEATS_REGION"/>
    <property type="match status" value="3"/>
</dbReference>
<evidence type="ECO:0000313" key="5">
    <source>
        <dbReference type="Proteomes" id="UP000191285"/>
    </source>
</evidence>
<dbReference type="InterPro" id="IPR036322">
    <property type="entry name" value="WD40_repeat_dom_sf"/>
</dbReference>
<evidence type="ECO:0000256" key="1">
    <source>
        <dbReference type="ARBA" id="ARBA00022737"/>
    </source>
</evidence>
<dbReference type="SUPFAM" id="SSF53167">
    <property type="entry name" value="Purine and uridine phosphorylases"/>
    <property type="match status" value="1"/>
</dbReference>
<dbReference type="Pfam" id="PF24883">
    <property type="entry name" value="NPHP3_N"/>
    <property type="match status" value="1"/>
</dbReference>
<organism evidence="4 5">
    <name type="scientific">Penicillium steckii</name>
    <dbReference type="NCBI Taxonomy" id="303698"/>
    <lineage>
        <taxon>Eukaryota</taxon>
        <taxon>Fungi</taxon>
        <taxon>Dikarya</taxon>
        <taxon>Ascomycota</taxon>
        <taxon>Pezizomycotina</taxon>
        <taxon>Eurotiomycetes</taxon>
        <taxon>Eurotiomycetidae</taxon>
        <taxon>Eurotiales</taxon>
        <taxon>Aspergillaceae</taxon>
        <taxon>Penicillium</taxon>
    </lineage>
</organism>
<dbReference type="Gene3D" id="3.40.50.300">
    <property type="entry name" value="P-loop containing nucleotide triphosphate hydrolases"/>
    <property type="match status" value="1"/>
</dbReference>
<dbReference type="PROSITE" id="PS50837">
    <property type="entry name" value="NACHT"/>
    <property type="match status" value="1"/>
</dbReference>
<dbReference type="InterPro" id="IPR053137">
    <property type="entry name" value="NLR-like"/>
</dbReference>
<dbReference type="InterPro" id="IPR007111">
    <property type="entry name" value="NACHT_NTPase"/>
</dbReference>
<sequence length="1675" mass="187285">MRPVSREEFEVAIICALPREANPVKALFDELYDDSDENLGKATGDVNTYTHGRIGQHNVVLCFMPGMGKGSAAGVASNLRISYPNIQLALVVGICGAVPFPNQSTEIVLGDVVISDSIIEYDFGRQYPDRFIRKHDAKTTLGRPNHEIRSVLSSLETKDIRQEFHKRIVQDTQSLAAKSSLWRYPGREHDVLRSEAPGWRDGNVEDGDLAAVALDSEEANNEITGAIIHRSRLQEDNVNPIAHIGTIASADTVMKSGSHRDRVAETDGVIGFEMEGAGIWDHLPCLVIKGVCDYADSHKNKSWQDYAAATGACAAKAFLNYWRSNIKRVIPEVDKNCLKDLLLTDPRNDKLRIEQSKGGLLQDSFSWILEHPTFHKWQLERDVNVLWLRGDAGKGKTMLMIGLIDTLCHGQSFASRTDNGSPSVSYFLCQASDSRLNNATAILRGLLYLVVAQQPILLRHLRSRYESTGRQLFEGPDAVYSLSELLLGLLQSSDLPEIYFIVDAIDECEENLPQLLSFIKRSAMANTNLKWIVSSRNRDDIEQQLGSFGKLASIKLESVSDQILEAIKHFIDVRISELASLANNQSLQSQLKDRILEKSDGTFLWAALVIAELGKDVFESEMLPILEESPIGLAPLFDKMMERIKKLHSRNASRCLRVLAVVSLTYRPLHLLQLGVVAGLSDVMVSIAEFDRLVNMCGSFLSIRDEHVFFIHQSAKDYLMSNHSHAVFHTLQSQVHFDIYLRSVETMSQGLHRDMLVLNDPGPIDDDSREEGIRTCLVPLEYSCVHWLDHLTHSMEESSRYRKELRDGQTLHLFFTEHLLHFLEVLGILREIPQVISAIRKLLGLLMGVSSPSLTGLLKDALRWILMCGLAIEEAPLQVYCGALAFCPENTDIKRLFWSQRLPLVRSVTGVGSDWLNHLHVLEGHEESAITDLASSPDGTRLATASEDCTIKIWDSMTGRMMISLEGHQKAVISISYLHDNNSLVSAGLDGRVLLWDNETATQEEIYKGHEDIPTTTSFLRSSGSLLVGLSSGEVLLRETPSSPWIRNFQPTSELDESIVAGKRRLNRLKWRLDRLQEEFETGQFWRNIRIIDTFLLDKDCPLSASVMRASPNAQVAACIWEDGTIRLFSSPRNTWQELLHGSERPSTLAFSPNGRFLAVGFFGGFVRTFDLKHLTWESIKNHDKYDEPVVDISFSQDGQFLLWVSEGSLTQVSMTGLKSGENFKFFNEDITAISLPPLQSQLILANSKGKIHMWDIEGIPNGTRRVNYNGFLASAFSAAMSLVMLDLDEIWNEPHERLASKKGAEDLVVKYLFLAVISSFLLSFGILLYDRMDQGPVSFVSDRECARSAFDGKDFNKGHRSSVHCITTSPVGPLVATSSSPKLYLYDAAKREWKICLGSSDKVNRGHARKLVWSSGNARIASISQLGAAQIFDVNTGSCLKTLKEDFRVTDNWQESSQNIIFSSNDQRIALILFRTIELWDAMMLTRFTTLSGHQTGIVAASFAPNNELLASSSGTNVRLWDVVTGVSKNVFILDEEAKDIVWSQDSSAFAVLLDSQKIQVCGIEILDWEYTIKADAENAQLVTFSPDCRQIAVGKESSLSCWDIASQSCLYTINMPHDLRYISFSKDGKFINTNMGIVDLSIRALELPQPRVLKDIMSRVASPWLSARIMGLL</sequence>
<dbReference type="PANTHER" id="PTHR46082">
    <property type="entry name" value="ATP/GTP-BINDING PROTEIN-RELATED"/>
    <property type="match status" value="1"/>
</dbReference>
<dbReference type="Gene3D" id="2.130.10.10">
    <property type="entry name" value="YVTN repeat-like/Quinoprotein amine dehydrogenase"/>
    <property type="match status" value="4"/>
</dbReference>
<comment type="caution">
    <text evidence="4">The sequence shown here is derived from an EMBL/GenBank/DDBJ whole genome shotgun (WGS) entry which is preliminary data.</text>
</comment>
<feature type="repeat" description="WD" evidence="2">
    <location>
        <begin position="965"/>
        <end position="1006"/>
    </location>
</feature>
<dbReference type="Pfam" id="PF01048">
    <property type="entry name" value="PNP_UDP_1"/>
    <property type="match status" value="1"/>
</dbReference>
<feature type="repeat" description="WD" evidence="2">
    <location>
        <begin position="1492"/>
        <end position="1532"/>
    </location>
</feature>
<proteinExistence type="predicted"/>
<dbReference type="GO" id="GO:0009116">
    <property type="term" value="P:nucleoside metabolic process"/>
    <property type="evidence" value="ECO:0007669"/>
    <property type="project" value="InterPro"/>
</dbReference>
<keyword evidence="5" id="KW-1185">Reference proteome</keyword>
<dbReference type="InterPro" id="IPR001680">
    <property type="entry name" value="WD40_rpt"/>
</dbReference>
<dbReference type="SUPFAM" id="SSF52540">
    <property type="entry name" value="P-loop containing nucleoside triphosphate hydrolases"/>
    <property type="match status" value="1"/>
</dbReference>
<dbReference type="SUPFAM" id="SSF50978">
    <property type="entry name" value="WD40 repeat-like"/>
    <property type="match status" value="2"/>
</dbReference>
<protein>
    <recommendedName>
        <fullName evidence="3">NACHT domain-containing protein</fullName>
    </recommendedName>
</protein>